<protein>
    <submittedName>
        <fullName evidence="2">Uncharacterized protein</fullName>
    </submittedName>
</protein>
<proteinExistence type="predicted"/>
<evidence type="ECO:0000313" key="2">
    <source>
        <dbReference type="EMBL" id="TMJ09033.1"/>
    </source>
</evidence>
<sequence>MTSEMPVKAQRAKEALVKRLADQPGFVGVGISQNPAGQFEIVVMVVEQTSPVLAKVPPRWQGIPVRTQVGGVPRKF</sequence>
<evidence type="ECO:0000313" key="4">
    <source>
        <dbReference type="Proteomes" id="UP000318661"/>
    </source>
</evidence>
<comment type="caution">
    <text evidence="2">The sequence shown here is derived from an EMBL/GenBank/DDBJ whole genome shotgun (WGS) entry which is preliminary data.</text>
</comment>
<dbReference type="EMBL" id="VBAJ01000260">
    <property type="protein sequence ID" value="TMJ04702.1"/>
    <property type="molecule type" value="Genomic_DNA"/>
</dbReference>
<dbReference type="Proteomes" id="UP000315217">
    <property type="component" value="Unassembled WGS sequence"/>
</dbReference>
<dbReference type="Proteomes" id="UP000318661">
    <property type="component" value="Unassembled WGS sequence"/>
</dbReference>
<gene>
    <name evidence="2" type="ORF">E6G98_10790</name>
    <name evidence="1" type="ORF">E6G99_10175</name>
</gene>
<organism evidence="2 3">
    <name type="scientific">Candidatus Segetimicrobium genomatis</name>
    <dbReference type="NCBI Taxonomy" id="2569760"/>
    <lineage>
        <taxon>Bacteria</taxon>
        <taxon>Bacillati</taxon>
        <taxon>Candidatus Sysuimicrobiota</taxon>
        <taxon>Candidatus Sysuimicrobiia</taxon>
        <taxon>Candidatus Sysuimicrobiales</taxon>
        <taxon>Candidatus Segetimicrobiaceae</taxon>
        <taxon>Candidatus Segetimicrobium</taxon>
    </lineage>
</organism>
<reference evidence="3 4" key="1">
    <citation type="journal article" date="2019" name="Nat. Microbiol.">
        <title>Mediterranean grassland soil C-N compound turnover is dependent on rainfall and depth, and is mediated by genomically divergent microorganisms.</title>
        <authorList>
            <person name="Diamond S."/>
            <person name="Andeer P.F."/>
            <person name="Li Z."/>
            <person name="Crits-Christoph A."/>
            <person name="Burstein D."/>
            <person name="Anantharaman K."/>
            <person name="Lane K.R."/>
            <person name="Thomas B.C."/>
            <person name="Pan C."/>
            <person name="Northen T.R."/>
            <person name="Banfield J.F."/>
        </authorList>
    </citation>
    <scope>NUCLEOTIDE SEQUENCE [LARGE SCALE GENOMIC DNA]</scope>
    <source>
        <strain evidence="2">NP_1</strain>
        <strain evidence="1">NP_2</strain>
    </source>
</reference>
<dbReference type="EMBL" id="VBAI01000169">
    <property type="protein sequence ID" value="TMJ09033.1"/>
    <property type="molecule type" value="Genomic_DNA"/>
</dbReference>
<dbReference type="AlphaFoldDB" id="A0A537LM03"/>
<evidence type="ECO:0000313" key="3">
    <source>
        <dbReference type="Proteomes" id="UP000315217"/>
    </source>
</evidence>
<evidence type="ECO:0000313" key="1">
    <source>
        <dbReference type="EMBL" id="TMJ04702.1"/>
    </source>
</evidence>
<accession>A0A537LM03</accession>
<name>A0A537LM03_9BACT</name>